<protein>
    <submittedName>
        <fullName evidence="3">Cupredoxin domain-containing protein</fullName>
    </submittedName>
</protein>
<dbReference type="Proteomes" id="UP001366060">
    <property type="component" value="Unassembled WGS sequence"/>
</dbReference>
<accession>A0ABU9HCS6</accession>
<dbReference type="SUPFAM" id="SSF49503">
    <property type="entry name" value="Cupredoxins"/>
    <property type="match status" value="1"/>
</dbReference>
<feature type="signal peptide" evidence="1">
    <location>
        <begin position="1"/>
        <end position="24"/>
    </location>
</feature>
<dbReference type="Gene3D" id="2.60.40.420">
    <property type="entry name" value="Cupredoxins - blue copper proteins"/>
    <property type="match status" value="1"/>
</dbReference>
<dbReference type="RefSeq" id="WP_341627992.1">
    <property type="nucleotide sequence ID" value="NZ_JBAKBA010000020.1"/>
</dbReference>
<dbReference type="InterPro" id="IPR028096">
    <property type="entry name" value="EfeO_Cupredoxin"/>
</dbReference>
<comment type="caution">
    <text evidence="3">The sequence shown here is derived from an EMBL/GenBank/DDBJ whole genome shotgun (WGS) entry which is preliminary data.</text>
</comment>
<dbReference type="EMBL" id="JBAKBA010000020">
    <property type="protein sequence ID" value="MEL0659437.1"/>
    <property type="molecule type" value="Genomic_DNA"/>
</dbReference>
<evidence type="ECO:0000256" key="1">
    <source>
        <dbReference type="SAM" id="SignalP"/>
    </source>
</evidence>
<proteinExistence type="predicted"/>
<reference evidence="3 4" key="1">
    <citation type="submission" date="2024-02" db="EMBL/GenBank/DDBJ databases">
        <title>Bacteria isolated from the canopy kelp, Nereocystis luetkeana.</title>
        <authorList>
            <person name="Pfister C.A."/>
            <person name="Younker I.T."/>
            <person name="Light S.H."/>
        </authorList>
    </citation>
    <scope>NUCLEOTIDE SEQUENCE [LARGE SCALE GENOMIC DNA]</scope>
    <source>
        <strain evidence="3 4">TI.2.07</strain>
    </source>
</reference>
<organism evidence="3 4">
    <name type="scientific">Psychromonas arctica</name>
    <dbReference type="NCBI Taxonomy" id="168275"/>
    <lineage>
        <taxon>Bacteria</taxon>
        <taxon>Pseudomonadati</taxon>
        <taxon>Pseudomonadota</taxon>
        <taxon>Gammaproteobacteria</taxon>
        <taxon>Alteromonadales</taxon>
        <taxon>Psychromonadaceae</taxon>
        <taxon>Psychromonas</taxon>
    </lineage>
</organism>
<evidence type="ECO:0000313" key="3">
    <source>
        <dbReference type="EMBL" id="MEL0659437.1"/>
    </source>
</evidence>
<keyword evidence="1" id="KW-0732">Signal</keyword>
<evidence type="ECO:0000259" key="2">
    <source>
        <dbReference type="Pfam" id="PF13473"/>
    </source>
</evidence>
<keyword evidence="4" id="KW-1185">Reference proteome</keyword>
<feature type="domain" description="EfeO-type cupredoxin-like" evidence="2">
    <location>
        <begin position="51"/>
        <end position="134"/>
    </location>
</feature>
<name>A0ABU9HCS6_9GAMM</name>
<gene>
    <name evidence="3" type="ORF">V6255_09840</name>
</gene>
<dbReference type="InterPro" id="IPR008972">
    <property type="entry name" value="Cupredoxin"/>
</dbReference>
<feature type="chain" id="PRO_5046670181" evidence="1">
    <location>
        <begin position="25"/>
        <end position="138"/>
    </location>
</feature>
<evidence type="ECO:0000313" key="4">
    <source>
        <dbReference type="Proteomes" id="UP001366060"/>
    </source>
</evidence>
<dbReference type="Pfam" id="PF13473">
    <property type="entry name" value="Cupredoxin_1"/>
    <property type="match status" value="1"/>
</dbReference>
<sequence length="138" mass="15595">MKFVRNFFISSFIAVISVNSFVSASETSVSSQKDADGFSVELNDPRYTKLKTYLVEMKDGDLIPAELVVPEKTRFRIVIRNIGNKPAEFESNQLRQEKVLFMKAETSVVIIPLDIGTYDYFDDFAPTTLGKIIVKGKE</sequence>